<sequence>MEESGLQILRLISLLDHQRLVALIYQNVLFLDEKSELSDVPTNPRPRKKARVVESPAETEKKKPSRKSKEPLSKDEQNITSLKSYIRTCGVRRVWSQDLNGLSPKEQIRKLQQQLQALGVEGRPTIAKCKQVAYQRELKAECESVAMNPIAEKEDKEKRRIVARRDQSMAALKAKRKSESVDTEIHVITTAETQLVQFANRILVG</sequence>
<dbReference type="PANTHER" id="PTHR15410:SF2">
    <property type="entry name" value="HIRA-INTERACTING PROTEIN 3"/>
    <property type="match status" value="1"/>
</dbReference>
<dbReference type="EMBL" id="JANBPY010000290">
    <property type="protein sequence ID" value="KAJ1967735.1"/>
    <property type="molecule type" value="Genomic_DNA"/>
</dbReference>
<dbReference type="Proteomes" id="UP001150925">
    <property type="component" value="Unassembled WGS sequence"/>
</dbReference>
<gene>
    <name evidence="2" type="ORF">IWQ62_001669</name>
</gene>
<evidence type="ECO:0000313" key="3">
    <source>
        <dbReference type="Proteomes" id="UP001150925"/>
    </source>
</evidence>
<dbReference type="AlphaFoldDB" id="A0A9W8E3K2"/>
<dbReference type="InterPro" id="IPR037647">
    <property type="entry name" value="HIRIP3"/>
</dbReference>
<accession>A0A9W8E3K2</accession>
<proteinExistence type="predicted"/>
<dbReference type="GO" id="GO:0005634">
    <property type="term" value="C:nucleus"/>
    <property type="evidence" value="ECO:0007669"/>
    <property type="project" value="TreeGrafter"/>
</dbReference>
<reference evidence="2" key="1">
    <citation type="submission" date="2022-07" db="EMBL/GenBank/DDBJ databases">
        <title>Phylogenomic reconstructions and comparative analyses of Kickxellomycotina fungi.</title>
        <authorList>
            <person name="Reynolds N.K."/>
            <person name="Stajich J.E."/>
            <person name="Barry K."/>
            <person name="Grigoriev I.V."/>
            <person name="Crous P."/>
            <person name="Smith M.E."/>
        </authorList>
    </citation>
    <scope>NUCLEOTIDE SEQUENCE</scope>
    <source>
        <strain evidence="2">RSA 1196</strain>
    </source>
</reference>
<feature type="compositionally biased region" description="Basic and acidic residues" evidence="1">
    <location>
        <begin position="58"/>
        <end position="76"/>
    </location>
</feature>
<keyword evidence="3" id="KW-1185">Reference proteome</keyword>
<dbReference type="OrthoDB" id="552755at2759"/>
<name>A0A9W8E3K2_9FUNG</name>
<dbReference type="PANTHER" id="PTHR15410">
    <property type="entry name" value="HIRA-INTERACTING PROTEIN 3"/>
    <property type="match status" value="1"/>
</dbReference>
<comment type="caution">
    <text evidence="2">The sequence shown here is derived from an EMBL/GenBank/DDBJ whole genome shotgun (WGS) entry which is preliminary data.</text>
</comment>
<organism evidence="2 3">
    <name type="scientific">Dispira parvispora</name>
    <dbReference type="NCBI Taxonomy" id="1520584"/>
    <lineage>
        <taxon>Eukaryota</taxon>
        <taxon>Fungi</taxon>
        <taxon>Fungi incertae sedis</taxon>
        <taxon>Zoopagomycota</taxon>
        <taxon>Kickxellomycotina</taxon>
        <taxon>Dimargaritomycetes</taxon>
        <taxon>Dimargaritales</taxon>
        <taxon>Dimargaritaceae</taxon>
        <taxon>Dispira</taxon>
    </lineage>
</organism>
<evidence type="ECO:0000313" key="2">
    <source>
        <dbReference type="EMBL" id="KAJ1967735.1"/>
    </source>
</evidence>
<protein>
    <submittedName>
        <fullName evidence="2">Uncharacterized protein</fullName>
    </submittedName>
</protein>
<feature type="region of interest" description="Disordered" evidence="1">
    <location>
        <begin position="37"/>
        <end position="76"/>
    </location>
</feature>
<evidence type="ECO:0000256" key="1">
    <source>
        <dbReference type="SAM" id="MobiDB-lite"/>
    </source>
</evidence>